<feature type="compositionally biased region" description="Basic and acidic residues" evidence="1">
    <location>
        <begin position="470"/>
        <end position="480"/>
    </location>
</feature>
<dbReference type="Pfam" id="PF26015">
    <property type="entry name" value="Ig_NPH4_3rd"/>
    <property type="match status" value="1"/>
</dbReference>
<dbReference type="Pfam" id="PF26186">
    <property type="entry name" value="NPHP4_C2_3rd"/>
    <property type="match status" value="1"/>
</dbReference>
<dbReference type="GO" id="GO:0036064">
    <property type="term" value="C:ciliary basal body"/>
    <property type="evidence" value="ECO:0000318"/>
    <property type="project" value="GO_Central"/>
</dbReference>
<evidence type="ECO:0000259" key="4">
    <source>
        <dbReference type="Pfam" id="PF26187"/>
    </source>
</evidence>
<dbReference type="GeneID" id="5890865"/>
<dbReference type="InterPro" id="IPR058687">
    <property type="entry name" value="Ig_NPHP4_1st"/>
</dbReference>
<evidence type="ECO:0000259" key="2">
    <source>
        <dbReference type="Pfam" id="PF26015"/>
    </source>
</evidence>
<feature type="region of interest" description="Disordered" evidence="1">
    <location>
        <begin position="427"/>
        <end position="491"/>
    </location>
</feature>
<dbReference type="eggNOG" id="ENOG502QUNP">
    <property type="taxonomic scope" value="Eukaryota"/>
</dbReference>
<dbReference type="KEGG" id="mbr:MONBRDRAFT_8015"/>
<dbReference type="InterPro" id="IPR058686">
    <property type="entry name" value="Ig_NPHP4_3rd"/>
</dbReference>
<dbReference type="Pfam" id="PF26187">
    <property type="entry name" value="Ig_NPHP4_4th"/>
    <property type="match status" value="1"/>
</dbReference>
<dbReference type="GO" id="GO:0097730">
    <property type="term" value="C:non-motile cilium"/>
    <property type="evidence" value="ECO:0000318"/>
    <property type="project" value="GO_Central"/>
</dbReference>
<feature type="domain" description="NPHP4 C2-like" evidence="3">
    <location>
        <begin position="604"/>
        <end position="789"/>
    </location>
</feature>
<dbReference type="Pfam" id="PF26190">
    <property type="entry name" value="Ig_NPHP4_1st"/>
    <property type="match status" value="1"/>
</dbReference>
<dbReference type="RefSeq" id="XP_001745544.1">
    <property type="nucleotide sequence ID" value="XM_001745492.1"/>
</dbReference>
<dbReference type="OMA" id="ISHARVF"/>
<dbReference type="STRING" id="81824.A9UYS8"/>
<dbReference type="GO" id="GO:0035869">
    <property type="term" value="C:ciliary transition zone"/>
    <property type="evidence" value="ECO:0000318"/>
    <property type="project" value="GO_Central"/>
</dbReference>
<feature type="domain" description="NPHP4 Ig-like" evidence="4">
    <location>
        <begin position="1312"/>
        <end position="1357"/>
    </location>
</feature>
<evidence type="ECO:0000259" key="5">
    <source>
        <dbReference type="Pfam" id="PF26190"/>
    </source>
</evidence>
<feature type="compositionally biased region" description="Polar residues" evidence="1">
    <location>
        <begin position="398"/>
        <end position="410"/>
    </location>
</feature>
<organism evidence="6 7">
    <name type="scientific">Monosiga brevicollis</name>
    <name type="common">Choanoflagellate</name>
    <dbReference type="NCBI Taxonomy" id="81824"/>
    <lineage>
        <taxon>Eukaryota</taxon>
        <taxon>Choanoflagellata</taxon>
        <taxon>Craspedida</taxon>
        <taxon>Salpingoecidae</taxon>
        <taxon>Monosiga</taxon>
    </lineage>
</organism>
<dbReference type="InterPro" id="IPR029775">
    <property type="entry name" value="NPHP4"/>
</dbReference>
<dbReference type="EMBL" id="CH991550">
    <property type="protein sequence ID" value="EDQ89515.1"/>
    <property type="molecule type" value="Genomic_DNA"/>
</dbReference>
<dbReference type="GO" id="GO:1904491">
    <property type="term" value="P:protein localization to ciliary transition zone"/>
    <property type="evidence" value="ECO:0000318"/>
    <property type="project" value="GO_Central"/>
</dbReference>
<evidence type="ECO:0000313" key="6">
    <source>
        <dbReference type="EMBL" id="EDQ89515.1"/>
    </source>
</evidence>
<dbReference type="InterPro" id="IPR058685">
    <property type="entry name" value="Ig_NPHP4_4th"/>
</dbReference>
<proteinExistence type="predicted"/>
<feature type="domain" description="NPHP4 Ig-like" evidence="5">
    <location>
        <begin position="952"/>
        <end position="1051"/>
    </location>
</feature>
<evidence type="ECO:0000256" key="1">
    <source>
        <dbReference type="SAM" id="MobiDB-lite"/>
    </source>
</evidence>
<feature type="compositionally biased region" description="Basic residues" evidence="1">
    <location>
        <begin position="352"/>
        <end position="371"/>
    </location>
</feature>
<dbReference type="GO" id="GO:0090090">
    <property type="term" value="P:negative regulation of canonical Wnt signaling pathway"/>
    <property type="evidence" value="ECO:0000318"/>
    <property type="project" value="GO_Central"/>
</dbReference>
<evidence type="ECO:0000313" key="7">
    <source>
        <dbReference type="Proteomes" id="UP000001357"/>
    </source>
</evidence>
<name>A9UYS8_MONBE</name>
<dbReference type="PANTHER" id="PTHR31043">
    <property type="entry name" value="NEPHROCYSTIN-4"/>
    <property type="match status" value="1"/>
</dbReference>
<accession>A9UYS8</accession>
<dbReference type="InterPro" id="IPR058765">
    <property type="entry name" value="NPHP4_C2-like"/>
</dbReference>
<evidence type="ECO:0008006" key="8">
    <source>
        <dbReference type="Google" id="ProtNLM"/>
    </source>
</evidence>
<keyword evidence="7" id="KW-1185">Reference proteome</keyword>
<reference evidence="6 7" key="1">
    <citation type="journal article" date="2008" name="Nature">
        <title>The genome of the choanoflagellate Monosiga brevicollis and the origin of metazoans.</title>
        <authorList>
            <consortium name="JGI Sequencing"/>
            <person name="King N."/>
            <person name="Westbrook M.J."/>
            <person name="Young S.L."/>
            <person name="Kuo A."/>
            <person name="Abedin M."/>
            <person name="Chapman J."/>
            <person name="Fairclough S."/>
            <person name="Hellsten U."/>
            <person name="Isogai Y."/>
            <person name="Letunic I."/>
            <person name="Marr M."/>
            <person name="Pincus D."/>
            <person name="Putnam N."/>
            <person name="Rokas A."/>
            <person name="Wright K.J."/>
            <person name="Zuzow R."/>
            <person name="Dirks W."/>
            <person name="Good M."/>
            <person name="Goodstein D."/>
            <person name="Lemons D."/>
            <person name="Li W."/>
            <person name="Lyons J.B."/>
            <person name="Morris A."/>
            <person name="Nichols S."/>
            <person name="Richter D.J."/>
            <person name="Salamov A."/>
            <person name="Bork P."/>
            <person name="Lim W.A."/>
            <person name="Manning G."/>
            <person name="Miller W.T."/>
            <person name="McGinnis W."/>
            <person name="Shapiro H."/>
            <person name="Tjian R."/>
            <person name="Grigoriev I.V."/>
            <person name="Rokhsar D."/>
        </authorList>
    </citation>
    <scope>NUCLEOTIDE SEQUENCE [LARGE SCALE GENOMIC DNA]</scope>
    <source>
        <strain evidence="7">MX1 / ATCC 50154</strain>
    </source>
</reference>
<gene>
    <name evidence="6" type="ORF">MONBRDRAFT_8015</name>
</gene>
<dbReference type="InParanoid" id="A9UYS8"/>
<dbReference type="PANTHER" id="PTHR31043:SF3">
    <property type="entry name" value="NEPHROCYSTIN-4"/>
    <property type="match status" value="1"/>
</dbReference>
<dbReference type="GO" id="GO:0097546">
    <property type="term" value="C:ciliary base"/>
    <property type="evidence" value="ECO:0000318"/>
    <property type="project" value="GO_Central"/>
</dbReference>
<evidence type="ECO:0000259" key="3">
    <source>
        <dbReference type="Pfam" id="PF26186"/>
    </source>
</evidence>
<dbReference type="FunCoup" id="A9UYS8">
    <property type="interactions" value="226"/>
</dbReference>
<dbReference type="Proteomes" id="UP000001357">
    <property type="component" value="Unassembled WGS sequence"/>
</dbReference>
<protein>
    <recommendedName>
        <fullName evidence="8">Nephrocystin-4</fullName>
    </recommendedName>
</protein>
<feature type="region of interest" description="Disordered" evidence="1">
    <location>
        <begin position="346"/>
        <end position="410"/>
    </location>
</feature>
<sequence>MASPVAMRFEDVRRIPYLPLPPNNDFQTASEWNGLVLTSQAIKDLPLPSYLEPDSEAAVAVRYTCFDDFHRVFFGRTWQSSWISVPWHEQHVDIRLDARAACLTRLLDPDCHVVVELVLRYQAPTRQANQRTTRFLGLGWTILPAFSQLSEAPSMTDVRPDAAPTHNQPLLPGTPRALLVLKDGPLASHWDELTQSAGNVGQRGHLHLHLAQWPPLLHCKPYIQDNWFFGPYDAPAGVLTNPTSGLPWPTTCEPAEPCSREAAEITVTLFPSTSEYSNTLMAALALMGVHNGSIFVTPPSTVRLKSLEDTRLVFDGFLALRNLHELPHLAIMAWLYAEYVVDDAPPPQASKSKTRLGSFRRKGRAVSRHLQHSVVDNSQAATSAAPGTPKTHAPPHPEQSTVQPFSEEQALANSLKSIVDEAEQVEFRKPFATPQRPVSAASQSTGRRPGDSINRSSRGRAPLESVLETSAEHHLEDGRPVPRLTLDEERDPSPIPILHEHDHEENEALASPPFASRARGSALQTKPRLRHPDENVPALEGRDLALSASVAELRPVLPTGQPVARPRFEAAADDLPFPNLPRRVLADLQATPLLNLVDAATLEDMRRQFADGPLPISKGTLQEGLESQDPLSMEDLRLHLVAYQHQAPRLPPSGLPGAPARAWEGPRQIYVTFAWPGAPLLQSPALLIDDNLSTHADDSHSAFGRCGVLRTGHAVPTEVGWACRHLLRPSLLDLDRVQLARFLASETLDILVFDADSHALVGQGYLPLRFFLRQGRRCTVTPIELQLLAVGLPPPLGPTDRGGPAALLPRKLQGTLFLRIASIGRAPTPGRDATILQRDHGFAAAAARASTHEGSRLPLAPRLVDNHPNMPAALALLSSDQEAQRKRLQLANVLQRHRLPGAPAPAAGEHLAPTSAAGLANNLAALEAVRQEHKHEAIERLLRDSIRCEVELTAVYGCLAYVEFEVSNPTAQPLNVELRSSDEQLFPLVDSRQWQACLRAYGSRTPLERDLLQVNNGRVLLFLHPHERVTIPVGFRLHHLHPAGRAQPLATTPAVFGPDAYRDPMAMGMLSTDQQQTAIEWEPIRAELSACRLDSGDPVAVCAVLAHPARPTAVHIESFVHEENSMFRKQFSWPLPATLAGERVEPCCVVSADEEASVHVQPSPIGDHVAVFYRRAVGPNACTINSYVFLYADDACVRPIATRLIQLRAVETFHADITCGELSQATLILRASRPCALASCHSSQPADVSVEPASPFALVANAVTELKVALHPVVITATERQERVLLALRDHHQGTLLHMFLLQLRIRAPVVSKAFAVSFLDDRPLQRRITYDNTTSHAKDFHLYTDRPDLLQFKNKVRDICL</sequence>
<feature type="domain" description="NPHP4 Ig-like" evidence="2">
    <location>
        <begin position="1220"/>
        <end position="1306"/>
    </location>
</feature>